<feature type="signal peptide" evidence="4">
    <location>
        <begin position="1"/>
        <end position="18"/>
    </location>
</feature>
<dbReference type="PIRSF" id="PIRSF000137">
    <property type="entry name" value="Alcohol_oxidase"/>
    <property type="match status" value="1"/>
</dbReference>
<gene>
    <name evidence="6" type="ORF">UCREL1_8258</name>
</gene>
<comment type="similarity">
    <text evidence="1">Belongs to the GMC oxidoreductase family.</text>
</comment>
<dbReference type="PROSITE" id="PS00624">
    <property type="entry name" value="GMC_OXRED_2"/>
    <property type="match status" value="1"/>
</dbReference>
<dbReference type="KEGG" id="ela:UCREL1_8258"/>
<protein>
    <submittedName>
        <fullName evidence="6">Putative choline dehydrogenase protein</fullName>
    </submittedName>
</protein>
<dbReference type="InterPro" id="IPR000172">
    <property type="entry name" value="GMC_OxRdtase_N"/>
</dbReference>
<dbReference type="Pfam" id="PF00732">
    <property type="entry name" value="GMC_oxred_N"/>
    <property type="match status" value="1"/>
</dbReference>
<dbReference type="InterPro" id="IPR007867">
    <property type="entry name" value="GMC_OxRtase_C"/>
</dbReference>
<dbReference type="Proteomes" id="UP000012174">
    <property type="component" value="Unassembled WGS sequence"/>
</dbReference>
<dbReference type="AlphaFoldDB" id="M7SKB1"/>
<feature type="binding site" evidence="3">
    <location>
        <position position="106"/>
    </location>
    <ligand>
        <name>FAD</name>
        <dbReference type="ChEBI" id="CHEBI:57692"/>
    </ligand>
</feature>
<feature type="binding site" evidence="3">
    <location>
        <position position="258"/>
    </location>
    <ligand>
        <name>FAD</name>
        <dbReference type="ChEBI" id="CHEBI:57692"/>
    </ligand>
</feature>
<dbReference type="OMA" id="VNGMAYC"/>
<feature type="domain" description="Glucose-methanol-choline oxidoreductase N-terminal" evidence="5">
    <location>
        <begin position="299"/>
        <end position="313"/>
    </location>
</feature>
<evidence type="ECO:0000256" key="4">
    <source>
        <dbReference type="SAM" id="SignalP"/>
    </source>
</evidence>
<dbReference type="SUPFAM" id="SSF51905">
    <property type="entry name" value="FAD/NAD(P)-binding domain"/>
    <property type="match status" value="1"/>
</dbReference>
<dbReference type="Gene3D" id="3.30.560.10">
    <property type="entry name" value="Glucose Oxidase, domain 3"/>
    <property type="match status" value="1"/>
</dbReference>
<evidence type="ECO:0000313" key="7">
    <source>
        <dbReference type="Proteomes" id="UP000012174"/>
    </source>
</evidence>
<dbReference type="EMBL" id="KB707002">
    <property type="protein sequence ID" value="EMR64778.1"/>
    <property type="molecule type" value="Genomic_DNA"/>
</dbReference>
<dbReference type="GO" id="GO:0016614">
    <property type="term" value="F:oxidoreductase activity, acting on CH-OH group of donors"/>
    <property type="evidence" value="ECO:0007669"/>
    <property type="project" value="InterPro"/>
</dbReference>
<evidence type="ECO:0000313" key="6">
    <source>
        <dbReference type="EMBL" id="EMR64778.1"/>
    </source>
</evidence>
<dbReference type="SUPFAM" id="SSF54373">
    <property type="entry name" value="FAD-linked reductases, C-terminal domain"/>
    <property type="match status" value="1"/>
</dbReference>
<dbReference type="Pfam" id="PF05199">
    <property type="entry name" value="GMC_oxred_C"/>
    <property type="match status" value="1"/>
</dbReference>
<dbReference type="eggNOG" id="KOG1238">
    <property type="taxonomic scope" value="Eukaryota"/>
</dbReference>
<keyword evidence="3" id="KW-0285">Flavoprotein</keyword>
<feature type="active site" description="Proton acceptor" evidence="2">
    <location>
        <position position="565"/>
    </location>
</feature>
<evidence type="ECO:0000256" key="2">
    <source>
        <dbReference type="PIRSR" id="PIRSR000137-1"/>
    </source>
</evidence>
<proteinExistence type="inferred from homology"/>
<keyword evidence="7" id="KW-1185">Reference proteome</keyword>
<organism evidence="6 7">
    <name type="scientific">Eutypa lata (strain UCR-EL1)</name>
    <name type="common">Grapevine dieback disease fungus</name>
    <name type="synonym">Eutypa armeniacae</name>
    <dbReference type="NCBI Taxonomy" id="1287681"/>
    <lineage>
        <taxon>Eukaryota</taxon>
        <taxon>Fungi</taxon>
        <taxon>Dikarya</taxon>
        <taxon>Ascomycota</taxon>
        <taxon>Pezizomycotina</taxon>
        <taxon>Sordariomycetes</taxon>
        <taxon>Xylariomycetidae</taxon>
        <taxon>Xylariales</taxon>
        <taxon>Diatrypaceae</taxon>
        <taxon>Eutypa</taxon>
    </lineage>
</organism>
<keyword evidence="3" id="KW-0274">FAD</keyword>
<dbReference type="HOGENOM" id="CLU_002865_6_3_1"/>
<evidence type="ECO:0000256" key="1">
    <source>
        <dbReference type="ARBA" id="ARBA00010790"/>
    </source>
</evidence>
<feature type="binding site" evidence="3">
    <location>
        <position position="525"/>
    </location>
    <ligand>
        <name>substrate</name>
    </ligand>
</feature>
<dbReference type="STRING" id="1287681.M7SKB1"/>
<feature type="chain" id="PRO_5004084855" evidence="4">
    <location>
        <begin position="19"/>
        <end position="587"/>
    </location>
</feature>
<dbReference type="PANTHER" id="PTHR11552:SF111">
    <property type="entry name" value="GLUCOSE-METHANOL-CHOLINE OXIDOREDUCTASE N-TERMINAL DOMAIN-CONTAINING PROTEIN"/>
    <property type="match status" value="1"/>
</dbReference>
<name>M7SKB1_EUTLA</name>
<reference evidence="7" key="1">
    <citation type="journal article" date="2013" name="Genome Announc.">
        <title>Draft genome sequence of the grapevine dieback fungus Eutypa lata UCR-EL1.</title>
        <authorList>
            <person name="Blanco-Ulate B."/>
            <person name="Rolshausen P.E."/>
            <person name="Cantu D."/>
        </authorList>
    </citation>
    <scope>NUCLEOTIDE SEQUENCE [LARGE SCALE GENOMIC DNA]</scope>
    <source>
        <strain evidence="7">UCR-EL1</strain>
    </source>
</reference>
<dbReference type="PANTHER" id="PTHR11552">
    <property type="entry name" value="GLUCOSE-METHANOL-CHOLINE GMC OXIDOREDUCTASE"/>
    <property type="match status" value="1"/>
</dbReference>
<sequence length="587" mass="63249">MRWLTISQLLSTITLCLCQISQQREYDIIIVGGGVAGLVLADKLSEDPSNLTILLLEAGPDPGDDESITTPVFAQQLWGSRYSWNFTEVPQAALGGATPSLDQGHVLGGGSAINVMAYCRGAKSVFDEWAAVAGLPLLAWDRLVGKFRASANLFVPDPLPYRQPIDRSVYSEDGPVFVSYERPDRLSQLEPDFWNAWLNDPRQPAVEADLTSGAGIGLVKGGPHAVRNSNGTRSYAWLAYGSRAAGKPNVNILHSSRVVKINFDESGSEAPRAVGVDYVSSDGDIATAVAAKEVVVSAGAINSPRLLLLSGIGPQDHLEQVGVRVVKDSPEVGSNLFDHHRLVNVMQVPPEIITAASLSNETLLAAFEEQYEKTGGGPLSQPGPQSSTFLTERIPDDILRSFEPEANVSFHISLPKDRPFLAYQYAGSSFLPQFADLNAVTAFVALVQPEASGTVRLNSPNWRDDPLIDSNYYGSSADNAIIRYGFERLLNITRSEALSRINTGELFPGPNLTLDDVFRQGAQSYHHPVGTVSMGKVLDSEFRVKGVDGLRVIDSSTIPVITTCHLQSSVYALAGTAAEIIKAGFKS</sequence>
<dbReference type="Gene3D" id="3.50.50.60">
    <property type="entry name" value="FAD/NAD(P)-binding domain"/>
    <property type="match status" value="1"/>
</dbReference>
<evidence type="ECO:0000256" key="3">
    <source>
        <dbReference type="PIRSR" id="PIRSR000137-2"/>
    </source>
</evidence>
<dbReference type="InterPro" id="IPR012132">
    <property type="entry name" value="GMC_OxRdtase"/>
</dbReference>
<dbReference type="OrthoDB" id="269227at2759"/>
<dbReference type="InterPro" id="IPR036188">
    <property type="entry name" value="FAD/NAD-bd_sf"/>
</dbReference>
<keyword evidence="4" id="KW-0732">Signal</keyword>
<accession>M7SKB1</accession>
<evidence type="ECO:0000259" key="5">
    <source>
        <dbReference type="PROSITE" id="PS00624"/>
    </source>
</evidence>
<comment type="cofactor">
    <cofactor evidence="3">
        <name>FAD</name>
        <dbReference type="ChEBI" id="CHEBI:57692"/>
    </cofactor>
</comment>
<dbReference type="GO" id="GO:0050660">
    <property type="term" value="F:flavin adenine dinucleotide binding"/>
    <property type="evidence" value="ECO:0007669"/>
    <property type="project" value="InterPro"/>
</dbReference>
<feature type="active site" description="Proton donor" evidence="2">
    <location>
        <position position="527"/>
    </location>
</feature>